<dbReference type="Proteomes" id="UP000314294">
    <property type="component" value="Unassembled WGS sequence"/>
</dbReference>
<name>A0A4Z2H843_9TELE</name>
<evidence type="ECO:0000313" key="1">
    <source>
        <dbReference type="EMBL" id="TNN61811.1"/>
    </source>
</evidence>
<dbReference type="AlphaFoldDB" id="A0A4Z2H843"/>
<protein>
    <submittedName>
        <fullName evidence="1">Uncharacterized protein</fullName>
    </submittedName>
</protein>
<organism evidence="1 2">
    <name type="scientific">Liparis tanakae</name>
    <name type="common">Tanaka's snailfish</name>
    <dbReference type="NCBI Taxonomy" id="230148"/>
    <lineage>
        <taxon>Eukaryota</taxon>
        <taxon>Metazoa</taxon>
        <taxon>Chordata</taxon>
        <taxon>Craniata</taxon>
        <taxon>Vertebrata</taxon>
        <taxon>Euteleostomi</taxon>
        <taxon>Actinopterygii</taxon>
        <taxon>Neopterygii</taxon>
        <taxon>Teleostei</taxon>
        <taxon>Neoteleostei</taxon>
        <taxon>Acanthomorphata</taxon>
        <taxon>Eupercaria</taxon>
        <taxon>Perciformes</taxon>
        <taxon>Cottioidei</taxon>
        <taxon>Cottales</taxon>
        <taxon>Liparidae</taxon>
        <taxon>Liparis</taxon>
    </lineage>
</organism>
<gene>
    <name evidence="1" type="ORF">EYF80_027928</name>
</gene>
<proteinExistence type="predicted"/>
<sequence>MDGSQEALKRLNVYYCTDGENDRREPSSQWPNNYTAMVLEICTVEPVEGHVFEYKVSDGCTIPSDCVTTAGPAVLGHKEALQQHGPLEQNQAPFTDNRTPFLRLTVEPCRLTQPNTRGGLLPLYDVEVVPIVALVDDVIEGLNP</sequence>
<dbReference type="EMBL" id="SRLO01000307">
    <property type="protein sequence ID" value="TNN61811.1"/>
    <property type="molecule type" value="Genomic_DNA"/>
</dbReference>
<evidence type="ECO:0000313" key="2">
    <source>
        <dbReference type="Proteomes" id="UP000314294"/>
    </source>
</evidence>
<comment type="caution">
    <text evidence="1">The sequence shown here is derived from an EMBL/GenBank/DDBJ whole genome shotgun (WGS) entry which is preliminary data.</text>
</comment>
<keyword evidence="2" id="KW-1185">Reference proteome</keyword>
<accession>A0A4Z2H843</accession>
<reference evidence="1 2" key="1">
    <citation type="submission" date="2019-03" db="EMBL/GenBank/DDBJ databases">
        <title>First draft genome of Liparis tanakae, snailfish: a comprehensive survey of snailfish specific genes.</title>
        <authorList>
            <person name="Kim W."/>
            <person name="Song I."/>
            <person name="Jeong J.-H."/>
            <person name="Kim D."/>
            <person name="Kim S."/>
            <person name="Ryu S."/>
            <person name="Song J.Y."/>
            <person name="Lee S.K."/>
        </authorList>
    </citation>
    <scope>NUCLEOTIDE SEQUENCE [LARGE SCALE GENOMIC DNA]</scope>
    <source>
        <tissue evidence="1">Muscle</tissue>
    </source>
</reference>